<accession>A0A310S3Q0</accession>
<dbReference type="AlphaFoldDB" id="A0A310S3Q0"/>
<dbReference type="EMBL" id="KQ946706">
    <property type="protein sequence ID" value="OAD46871.1"/>
    <property type="molecule type" value="Genomic_DNA"/>
</dbReference>
<gene>
    <name evidence="1" type="ORF">WN48_00006</name>
</gene>
<evidence type="ECO:0000313" key="2">
    <source>
        <dbReference type="Proteomes" id="UP000250275"/>
    </source>
</evidence>
<reference evidence="1 2" key="1">
    <citation type="submission" date="2015-07" db="EMBL/GenBank/DDBJ databases">
        <title>The genome of Eufriesea mexicana.</title>
        <authorList>
            <person name="Pan H."/>
            <person name="Kapheim K."/>
        </authorList>
    </citation>
    <scope>NUCLEOTIDE SEQUENCE [LARGE SCALE GENOMIC DNA]</scope>
    <source>
        <strain evidence="1">0111107269</strain>
        <tissue evidence="1">Whole body</tissue>
    </source>
</reference>
<evidence type="ECO:0000313" key="1">
    <source>
        <dbReference type="EMBL" id="OAD46871.1"/>
    </source>
</evidence>
<dbReference type="Proteomes" id="UP000250275">
    <property type="component" value="Unassembled WGS sequence"/>
</dbReference>
<proteinExistence type="predicted"/>
<name>A0A310S3Q0_9HYME</name>
<protein>
    <submittedName>
        <fullName evidence="1">Uncharacterized protein</fullName>
    </submittedName>
</protein>
<organism evidence="1 2">
    <name type="scientific">Eufriesea mexicana</name>
    <dbReference type="NCBI Taxonomy" id="516756"/>
    <lineage>
        <taxon>Eukaryota</taxon>
        <taxon>Metazoa</taxon>
        <taxon>Ecdysozoa</taxon>
        <taxon>Arthropoda</taxon>
        <taxon>Hexapoda</taxon>
        <taxon>Insecta</taxon>
        <taxon>Pterygota</taxon>
        <taxon>Neoptera</taxon>
        <taxon>Endopterygota</taxon>
        <taxon>Hymenoptera</taxon>
        <taxon>Apocrita</taxon>
        <taxon>Aculeata</taxon>
        <taxon>Apoidea</taxon>
        <taxon>Anthophila</taxon>
        <taxon>Apidae</taxon>
        <taxon>Eufriesea</taxon>
    </lineage>
</organism>
<keyword evidence="2" id="KW-1185">Reference proteome</keyword>
<sequence>MNSKTLLSVRTACTPELPSFALSVIIYGLLEPRVFKTPSSSVPCTSYFNFVV</sequence>